<evidence type="ECO:0000256" key="1">
    <source>
        <dbReference type="SAM" id="Phobius"/>
    </source>
</evidence>
<keyword evidence="2" id="KW-0732">Signal</keyword>
<proteinExistence type="predicted"/>
<protein>
    <submittedName>
        <fullName evidence="3">Uncharacterized protein</fullName>
    </submittedName>
</protein>
<feature type="signal peptide" evidence="2">
    <location>
        <begin position="1"/>
        <end position="19"/>
    </location>
</feature>
<sequence>MHPLFVFALLMYNGELSMADTKICNPASSRLDPATHKFLSDCDSKTFCDSSTRTCQLKQCRTGDPDSSYQPGEPVPPLCSPGTYCPDAQNQCRPLLAIGDPCELNRDDQCAPPNTEDLASSTNSSNVICLNFICAYANVTFDQPCIIDTTLYLGLSANGSQLSTYVMRDNCIPPSLFCDSEMNICSTTKGIGESCGSNRECTTYNCNVSGICADPPEAPVRLGPMAYSITATLLFGSMALIVTSLFLMHKRQRARRQLEIREYYEEQTMCVYYPLCSAIRFVFKLLHPGFAILSLVYILQLVVVIPRFYGLNLT</sequence>
<dbReference type="EMBL" id="MU128959">
    <property type="protein sequence ID" value="KAF9514602.1"/>
    <property type="molecule type" value="Genomic_DNA"/>
</dbReference>
<comment type="caution">
    <text evidence="3">The sequence shown here is derived from an EMBL/GenBank/DDBJ whole genome shotgun (WGS) entry which is preliminary data.</text>
</comment>
<dbReference type="AlphaFoldDB" id="A0A9P6AZA5"/>
<evidence type="ECO:0000313" key="4">
    <source>
        <dbReference type="Proteomes" id="UP000886523"/>
    </source>
</evidence>
<reference evidence="3" key="1">
    <citation type="journal article" date="2020" name="Nat. Commun.">
        <title>Large-scale genome sequencing of mycorrhizal fungi provides insights into the early evolution of symbiotic traits.</title>
        <authorList>
            <person name="Miyauchi S."/>
            <person name="Kiss E."/>
            <person name="Kuo A."/>
            <person name="Drula E."/>
            <person name="Kohler A."/>
            <person name="Sanchez-Garcia M."/>
            <person name="Morin E."/>
            <person name="Andreopoulos B."/>
            <person name="Barry K.W."/>
            <person name="Bonito G."/>
            <person name="Buee M."/>
            <person name="Carver A."/>
            <person name="Chen C."/>
            <person name="Cichocki N."/>
            <person name="Clum A."/>
            <person name="Culley D."/>
            <person name="Crous P.W."/>
            <person name="Fauchery L."/>
            <person name="Girlanda M."/>
            <person name="Hayes R.D."/>
            <person name="Keri Z."/>
            <person name="LaButti K."/>
            <person name="Lipzen A."/>
            <person name="Lombard V."/>
            <person name="Magnuson J."/>
            <person name="Maillard F."/>
            <person name="Murat C."/>
            <person name="Nolan M."/>
            <person name="Ohm R.A."/>
            <person name="Pangilinan J."/>
            <person name="Pereira M.F."/>
            <person name="Perotto S."/>
            <person name="Peter M."/>
            <person name="Pfister S."/>
            <person name="Riley R."/>
            <person name="Sitrit Y."/>
            <person name="Stielow J.B."/>
            <person name="Szollosi G."/>
            <person name="Zifcakova L."/>
            <person name="Stursova M."/>
            <person name="Spatafora J.W."/>
            <person name="Tedersoo L."/>
            <person name="Vaario L.M."/>
            <person name="Yamada A."/>
            <person name="Yan M."/>
            <person name="Wang P."/>
            <person name="Xu J."/>
            <person name="Bruns T."/>
            <person name="Baldrian P."/>
            <person name="Vilgalys R."/>
            <person name="Dunand C."/>
            <person name="Henrissat B."/>
            <person name="Grigoriev I.V."/>
            <person name="Hibbett D."/>
            <person name="Nagy L.G."/>
            <person name="Martin F.M."/>
        </authorList>
    </citation>
    <scope>NUCLEOTIDE SEQUENCE</scope>
    <source>
        <strain evidence="3">UP504</strain>
    </source>
</reference>
<keyword evidence="4" id="KW-1185">Reference proteome</keyword>
<gene>
    <name evidence="3" type="ORF">BS47DRAFT_865363</name>
</gene>
<feature type="transmembrane region" description="Helical" evidence="1">
    <location>
        <begin position="290"/>
        <end position="309"/>
    </location>
</feature>
<organism evidence="3 4">
    <name type="scientific">Hydnum rufescens UP504</name>
    <dbReference type="NCBI Taxonomy" id="1448309"/>
    <lineage>
        <taxon>Eukaryota</taxon>
        <taxon>Fungi</taxon>
        <taxon>Dikarya</taxon>
        <taxon>Basidiomycota</taxon>
        <taxon>Agaricomycotina</taxon>
        <taxon>Agaricomycetes</taxon>
        <taxon>Cantharellales</taxon>
        <taxon>Hydnaceae</taxon>
        <taxon>Hydnum</taxon>
    </lineage>
</organism>
<evidence type="ECO:0000313" key="3">
    <source>
        <dbReference type="EMBL" id="KAF9514602.1"/>
    </source>
</evidence>
<keyword evidence="1" id="KW-1133">Transmembrane helix</keyword>
<feature type="transmembrane region" description="Helical" evidence="1">
    <location>
        <begin position="225"/>
        <end position="248"/>
    </location>
</feature>
<keyword evidence="1" id="KW-0812">Transmembrane</keyword>
<accession>A0A9P6AZA5</accession>
<evidence type="ECO:0000256" key="2">
    <source>
        <dbReference type="SAM" id="SignalP"/>
    </source>
</evidence>
<dbReference type="Proteomes" id="UP000886523">
    <property type="component" value="Unassembled WGS sequence"/>
</dbReference>
<name>A0A9P6AZA5_9AGAM</name>
<keyword evidence="1" id="KW-0472">Membrane</keyword>
<dbReference type="OrthoDB" id="195231at2759"/>
<feature type="chain" id="PRO_5040346660" evidence="2">
    <location>
        <begin position="20"/>
        <end position="314"/>
    </location>
</feature>